<keyword evidence="5" id="KW-1185">Reference proteome</keyword>
<sequence length="384" mass="42011">MTVKAQYYNDILSFNYNRVAYNGFKIKTNITYANATAMPSILIEGYDLATGTPLNLSLACYVYNGSFGRTTVSSYGGVTPPIKVANENGKISIFIDYKGDYVRFHIRAFAQGVSETAAMFTDWTVVDSTFIPGAGNVYDVPYTNRFEGNVYLPDSSVATSQGQLGIGILNPKATLDVGTMIPDTTTAILSRLKIGSTTGDGTFLGVHAYNTTANAPMFGILQKYFGNINSGLIFNTGAARTGGYLTFLVNDGTEKMRLDANGNLGIGTTATGTFKLAVAGTIGARRLQITQSGWADYVFDNEYQLPSLAEVEDYVKVNKHLPEIPSEKEVVTNGLDVGEMNRILVKKVEELTLYLIEEHKKNIENQERIKKMEEELAKMKKAVQ</sequence>
<dbReference type="OrthoDB" id="9808753at2"/>
<dbReference type="Proteomes" id="UP000183788">
    <property type="component" value="Unassembled WGS sequence"/>
</dbReference>
<dbReference type="AlphaFoldDB" id="A0A1K1R6R8"/>
<proteinExistence type="predicted"/>
<name>A0A1K1R6R8_9BACT</name>
<evidence type="ECO:0000313" key="5">
    <source>
        <dbReference type="Proteomes" id="UP001326715"/>
    </source>
</evidence>
<gene>
    <name evidence="2" type="ORF">SAMN05661012_03479</name>
    <name evidence="3" type="ORF">SR876_01770</name>
</gene>
<dbReference type="EMBL" id="FPIZ01000010">
    <property type="protein sequence ID" value="SFW67792.1"/>
    <property type="molecule type" value="Genomic_DNA"/>
</dbReference>
<reference evidence="3 5" key="2">
    <citation type="submission" date="2023-11" db="EMBL/GenBank/DDBJ databases">
        <title>MicrobeMod: A computational toolkit for identifying prokaryotic methylation and restriction-modification with nanopore sequencing.</title>
        <authorList>
            <person name="Crits-Christoph A."/>
            <person name="Kang S.C."/>
            <person name="Lee H."/>
            <person name="Ostrov N."/>
        </authorList>
    </citation>
    <scope>NUCLEOTIDE SEQUENCE [LARGE SCALE GENOMIC DNA]</scope>
    <source>
        <strain evidence="3 5">ATCC 23090</strain>
    </source>
</reference>
<accession>A0A1K1R6R8</accession>
<keyword evidence="1" id="KW-0175">Coiled coil</keyword>
<evidence type="ECO:0000313" key="2">
    <source>
        <dbReference type="EMBL" id="SFW67792.1"/>
    </source>
</evidence>
<dbReference type="STRING" id="1004.SAMN05661012_03479"/>
<evidence type="ECO:0008006" key="6">
    <source>
        <dbReference type="Google" id="ProtNLM"/>
    </source>
</evidence>
<protein>
    <recommendedName>
        <fullName evidence="6">Peptidase S74 domain-containing protein</fullName>
    </recommendedName>
</protein>
<evidence type="ECO:0000313" key="4">
    <source>
        <dbReference type="Proteomes" id="UP000183788"/>
    </source>
</evidence>
<dbReference type="Proteomes" id="UP001326715">
    <property type="component" value="Chromosome"/>
</dbReference>
<dbReference type="RefSeq" id="WP_072362490.1">
    <property type="nucleotide sequence ID" value="NZ_CP139972.1"/>
</dbReference>
<evidence type="ECO:0000256" key="1">
    <source>
        <dbReference type="SAM" id="Coils"/>
    </source>
</evidence>
<feature type="coiled-coil region" evidence="1">
    <location>
        <begin position="355"/>
        <end position="382"/>
    </location>
</feature>
<reference evidence="2 4" key="1">
    <citation type="submission" date="2016-11" db="EMBL/GenBank/DDBJ databases">
        <authorList>
            <person name="Jaros S."/>
            <person name="Januszkiewicz K."/>
            <person name="Wedrychowicz H."/>
        </authorList>
    </citation>
    <scope>NUCLEOTIDE SEQUENCE [LARGE SCALE GENOMIC DNA]</scope>
    <source>
        <strain evidence="2 4">DSM 784</strain>
    </source>
</reference>
<dbReference type="EMBL" id="CP140154">
    <property type="protein sequence ID" value="WQG90209.1"/>
    <property type="molecule type" value="Genomic_DNA"/>
</dbReference>
<organism evidence="2 4">
    <name type="scientific">Chitinophaga sancti</name>
    <dbReference type="NCBI Taxonomy" id="1004"/>
    <lineage>
        <taxon>Bacteria</taxon>
        <taxon>Pseudomonadati</taxon>
        <taxon>Bacteroidota</taxon>
        <taxon>Chitinophagia</taxon>
        <taxon>Chitinophagales</taxon>
        <taxon>Chitinophagaceae</taxon>
        <taxon>Chitinophaga</taxon>
    </lineage>
</organism>
<evidence type="ECO:0000313" key="3">
    <source>
        <dbReference type="EMBL" id="WQG90209.1"/>
    </source>
</evidence>